<evidence type="ECO:0000256" key="2">
    <source>
        <dbReference type="ARBA" id="ARBA00010617"/>
    </source>
</evidence>
<reference evidence="7" key="1">
    <citation type="submission" date="2021-01" db="EMBL/GenBank/DDBJ databases">
        <title>Chromosome-level genome assembly of a human fungal pathogen reveals clustering of transcriptionally co-regulated genes.</title>
        <authorList>
            <person name="Voorhies M."/>
            <person name="Cohen S."/>
            <person name="Shea T.P."/>
            <person name="Petrus S."/>
            <person name="Munoz J.F."/>
            <person name="Poplawski S."/>
            <person name="Goldman W.E."/>
            <person name="Michael T."/>
            <person name="Cuomo C.A."/>
            <person name="Sil A."/>
            <person name="Beyhan S."/>
        </authorList>
    </citation>
    <scope>NUCLEOTIDE SEQUENCE</scope>
    <source>
        <strain evidence="7">WU24</strain>
    </source>
</reference>
<keyword evidence="6" id="KW-0349">Heme</keyword>
<dbReference type="InterPro" id="IPR002403">
    <property type="entry name" value="Cyt_P450_E_grp-IV"/>
</dbReference>
<dbReference type="PRINTS" id="PR00385">
    <property type="entry name" value="P450"/>
</dbReference>
<dbReference type="GO" id="GO:0004497">
    <property type="term" value="F:monooxygenase activity"/>
    <property type="evidence" value="ECO:0007669"/>
    <property type="project" value="InterPro"/>
</dbReference>
<keyword evidence="4" id="KW-0560">Oxidoreductase</keyword>
<dbReference type="GO" id="GO:0016705">
    <property type="term" value="F:oxidoreductase activity, acting on paired donors, with incorporation or reduction of molecular oxygen"/>
    <property type="evidence" value="ECO:0007669"/>
    <property type="project" value="InterPro"/>
</dbReference>
<dbReference type="SUPFAM" id="SSF48264">
    <property type="entry name" value="Cytochrome P450"/>
    <property type="match status" value="1"/>
</dbReference>
<evidence type="ECO:0000313" key="8">
    <source>
        <dbReference type="Proteomes" id="UP000663671"/>
    </source>
</evidence>
<proteinExistence type="inferred from homology"/>
<dbReference type="OrthoDB" id="1470350at2759"/>
<dbReference type="PANTHER" id="PTHR24305">
    <property type="entry name" value="CYTOCHROME P450"/>
    <property type="match status" value="1"/>
</dbReference>
<evidence type="ECO:0000256" key="5">
    <source>
        <dbReference type="ARBA" id="ARBA00023004"/>
    </source>
</evidence>
<dbReference type="Proteomes" id="UP000663671">
    <property type="component" value="Chromosome 2"/>
</dbReference>
<dbReference type="InterPro" id="IPR050121">
    <property type="entry name" value="Cytochrome_P450_monoxygenase"/>
</dbReference>
<dbReference type="Pfam" id="PF00067">
    <property type="entry name" value="p450"/>
    <property type="match status" value="1"/>
</dbReference>
<keyword evidence="3 6" id="KW-0479">Metal-binding</keyword>
<feature type="binding site" description="axial binding residue" evidence="6">
    <location>
        <position position="448"/>
    </location>
    <ligand>
        <name>heme</name>
        <dbReference type="ChEBI" id="CHEBI:30413"/>
    </ligand>
    <ligandPart>
        <name>Fe</name>
        <dbReference type="ChEBI" id="CHEBI:18248"/>
    </ligandPart>
</feature>
<dbReference type="VEuPathDB" id="FungiDB:I7I51_08792"/>
<protein>
    <submittedName>
        <fullName evidence="7">Dit2 protein</fullName>
    </submittedName>
</protein>
<evidence type="ECO:0000313" key="7">
    <source>
        <dbReference type="EMBL" id="QSS59357.1"/>
    </source>
</evidence>
<dbReference type="GO" id="GO:0005506">
    <property type="term" value="F:iron ion binding"/>
    <property type="evidence" value="ECO:0007669"/>
    <property type="project" value="InterPro"/>
</dbReference>
<comment type="similarity">
    <text evidence="2">Belongs to the cytochrome P450 family.</text>
</comment>
<sequence>MVLLACVGAAVALFSITAWWYLRVPSHMPKNIPTVPFYVSSIAHFVDLGQDKIYDLWLREPLENYGAVKFWVSSQWTVLLGKPEYINDLLRNEQAFPKAGNNKRIPFSVIGTFLGNNIISAEGETWKLYTSIMKAGIQRRITDTSKLLGRSRQLVRGILQSQQAAAANFGIDLESLVQMYAIYVVGEHFFQTDFQRLECNKATRLAKYQTAIRDNVFSPLYFSFPILDKYPHIFRSRKRAFRIVKEYEDLLYEIVRVPRPRETPEDPMNQYERQVIDDLRDALDCGKITEVQFRANVKIIFVAGHEDVQHLLNSAFYEMGVKTDIQQKLRLEVLNTGSVDPTPEIVDSLPYLAAIVFELLRLYPPLQQIINRKASERAVLGDEIVISPNTLIGWTAIGAHTNKPIWGGDAREFVPERWGTTVDTIRAKFRRENARGAYIPFNAHARKCLGQGFALLQIKIALFELVRNVEWVLDPGSKMKLARVSNYEISEAASPHHITINQSCVTGFIEAYRL</sequence>
<accession>A0A8A1M584</accession>
<dbReference type="GO" id="GO:0020037">
    <property type="term" value="F:heme binding"/>
    <property type="evidence" value="ECO:0007669"/>
    <property type="project" value="InterPro"/>
</dbReference>
<evidence type="ECO:0000256" key="1">
    <source>
        <dbReference type="ARBA" id="ARBA00001971"/>
    </source>
</evidence>
<dbReference type="AlphaFoldDB" id="A0A8A1M584"/>
<evidence type="ECO:0000256" key="3">
    <source>
        <dbReference type="ARBA" id="ARBA00022723"/>
    </source>
</evidence>
<organism evidence="7 8">
    <name type="scientific">Ajellomyces capsulatus</name>
    <name type="common">Darling's disease fungus</name>
    <name type="synonym">Histoplasma capsulatum</name>
    <dbReference type="NCBI Taxonomy" id="5037"/>
    <lineage>
        <taxon>Eukaryota</taxon>
        <taxon>Fungi</taxon>
        <taxon>Dikarya</taxon>
        <taxon>Ascomycota</taxon>
        <taxon>Pezizomycotina</taxon>
        <taxon>Eurotiomycetes</taxon>
        <taxon>Eurotiomycetidae</taxon>
        <taxon>Onygenales</taxon>
        <taxon>Ajellomycetaceae</taxon>
        <taxon>Histoplasma</taxon>
    </lineage>
</organism>
<keyword evidence="5 6" id="KW-0408">Iron</keyword>
<dbReference type="Gene3D" id="1.10.630.10">
    <property type="entry name" value="Cytochrome P450"/>
    <property type="match status" value="1"/>
</dbReference>
<evidence type="ECO:0000256" key="4">
    <source>
        <dbReference type="ARBA" id="ARBA00023002"/>
    </source>
</evidence>
<dbReference type="EMBL" id="CP069109">
    <property type="protein sequence ID" value="QSS59357.1"/>
    <property type="molecule type" value="Genomic_DNA"/>
</dbReference>
<dbReference type="CDD" id="cd11070">
    <property type="entry name" value="CYP56-like"/>
    <property type="match status" value="1"/>
</dbReference>
<dbReference type="InterPro" id="IPR001128">
    <property type="entry name" value="Cyt_P450"/>
</dbReference>
<comment type="cofactor">
    <cofactor evidence="1 6">
        <name>heme</name>
        <dbReference type="ChEBI" id="CHEBI:30413"/>
    </cofactor>
</comment>
<name>A0A8A1M584_AJECA</name>
<dbReference type="PANTHER" id="PTHR24305:SF223">
    <property type="entry name" value="CYTOCHROME P450-DIT2"/>
    <property type="match status" value="1"/>
</dbReference>
<gene>
    <name evidence="7" type="primary">DIT2</name>
    <name evidence="7" type="ORF">I7I51_08792</name>
</gene>
<dbReference type="InterPro" id="IPR036396">
    <property type="entry name" value="Cyt_P450_sf"/>
</dbReference>
<dbReference type="PRINTS" id="PR00465">
    <property type="entry name" value="EP450IV"/>
</dbReference>
<evidence type="ECO:0000256" key="6">
    <source>
        <dbReference type="PIRSR" id="PIRSR602403-1"/>
    </source>
</evidence>